<feature type="region of interest" description="Disordered" evidence="1">
    <location>
        <begin position="431"/>
        <end position="468"/>
    </location>
</feature>
<feature type="region of interest" description="Disordered" evidence="1">
    <location>
        <begin position="352"/>
        <end position="383"/>
    </location>
</feature>
<reference evidence="3" key="2">
    <citation type="submission" date="2019-06" db="EMBL/GenBank/DDBJ databases">
        <title>Genomics analysis of Aphanomyces spp. identifies a new class of oomycete effector associated with host adaptation.</title>
        <authorList>
            <person name="Gaulin E."/>
        </authorList>
    </citation>
    <scope>NUCLEOTIDE SEQUENCE</scope>
    <source>
        <strain evidence="3">CBS 578.67</strain>
    </source>
</reference>
<protein>
    <submittedName>
        <fullName evidence="4">Aste57867_14922 protein</fullName>
    </submittedName>
</protein>
<dbReference type="AlphaFoldDB" id="A0A485L1X8"/>
<evidence type="ECO:0000313" key="3">
    <source>
        <dbReference type="EMBL" id="KAF0694185.1"/>
    </source>
</evidence>
<evidence type="ECO:0000256" key="1">
    <source>
        <dbReference type="SAM" id="MobiDB-lite"/>
    </source>
</evidence>
<keyword evidence="2" id="KW-0472">Membrane</keyword>
<sequence>MSSDRNDSTSGWVDGEIDIQEDIPSELNDTRILATWDLSSLFPRHIRFITCGFLCLVGTACLMYRNVLLHRTHENTMLSQIQKSIVEMDEIAATATRMEVHAQRLSALTQTHLEALAHNGGATPLGFKHDKVRADIQRIHDETIKHMQDTMLTMVDTTRQEILDVVALMHEHQATLDKNAIDVPVQDGQETDTTTGTKAVSNHSDTVIPDPAIIDTDMTTSNEEGTVVETPPTPLIPVPTYETQAITPAARSDKSARFWLFTTVGTVIITALIAYWMQRRASFHQDRMAFQDGMDHVSMVLGLCRRGAATVAATCHETAEAARQTVLSVWRVCVGDGGGVHVEDVSDDEVSFFPQTPGGHVRGRVDRPEPDFEGAAEEDDEDSILPRKHITFADVDDSDEENDVYVLDTAASSWRRPSELIQATAYESIVTPDPKYPHHHGGGGRSAHAGQSRPEESPLRRSTRRHGW</sequence>
<proteinExistence type="predicted"/>
<gene>
    <name evidence="4" type="primary">Aste57867_14922</name>
    <name evidence="3" type="ORF">As57867_014866</name>
    <name evidence="4" type="ORF">ASTE57867_14922</name>
</gene>
<evidence type="ECO:0000313" key="4">
    <source>
        <dbReference type="EMBL" id="VFT91737.1"/>
    </source>
</evidence>
<feature type="compositionally biased region" description="Low complexity" evidence="1">
    <location>
        <begin position="187"/>
        <end position="197"/>
    </location>
</feature>
<reference evidence="4 5" key="1">
    <citation type="submission" date="2019-03" db="EMBL/GenBank/DDBJ databases">
        <authorList>
            <person name="Gaulin E."/>
            <person name="Dumas B."/>
        </authorList>
    </citation>
    <scope>NUCLEOTIDE SEQUENCE [LARGE SCALE GENOMIC DNA]</scope>
    <source>
        <strain evidence="4">CBS 568.67</strain>
    </source>
</reference>
<accession>A0A485L1X8</accession>
<dbReference type="EMBL" id="CAADRA010005614">
    <property type="protein sequence ID" value="VFT91737.1"/>
    <property type="molecule type" value="Genomic_DNA"/>
</dbReference>
<keyword evidence="5" id="KW-1185">Reference proteome</keyword>
<evidence type="ECO:0000313" key="5">
    <source>
        <dbReference type="Proteomes" id="UP000332933"/>
    </source>
</evidence>
<feature type="transmembrane region" description="Helical" evidence="2">
    <location>
        <begin position="46"/>
        <end position="64"/>
    </location>
</feature>
<keyword evidence="2" id="KW-1133">Transmembrane helix</keyword>
<dbReference type="Proteomes" id="UP000332933">
    <property type="component" value="Unassembled WGS sequence"/>
</dbReference>
<feature type="transmembrane region" description="Helical" evidence="2">
    <location>
        <begin position="258"/>
        <end position="277"/>
    </location>
</feature>
<name>A0A485L1X8_9STRA</name>
<dbReference type="EMBL" id="VJMH01005593">
    <property type="protein sequence ID" value="KAF0694185.1"/>
    <property type="molecule type" value="Genomic_DNA"/>
</dbReference>
<evidence type="ECO:0000256" key="2">
    <source>
        <dbReference type="SAM" id="Phobius"/>
    </source>
</evidence>
<dbReference type="OrthoDB" id="76574at2759"/>
<organism evidence="4 5">
    <name type="scientific">Aphanomyces stellatus</name>
    <dbReference type="NCBI Taxonomy" id="120398"/>
    <lineage>
        <taxon>Eukaryota</taxon>
        <taxon>Sar</taxon>
        <taxon>Stramenopiles</taxon>
        <taxon>Oomycota</taxon>
        <taxon>Saprolegniomycetes</taxon>
        <taxon>Saprolegniales</taxon>
        <taxon>Verrucalvaceae</taxon>
        <taxon>Aphanomyces</taxon>
    </lineage>
</organism>
<feature type="compositionally biased region" description="Acidic residues" evidence="1">
    <location>
        <begin position="371"/>
        <end position="383"/>
    </location>
</feature>
<keyword evidence="2" id="KW-0812">Transmembrane</keyword>
<feature type="region of interest" description="Disordered" evidence="1">
    <location>
        <begin position="187"/>
        <end position="213"/>
    </location>
</feature>